<dbReference type="InterPro" id="IPR029021">
    <property type="entry name" value="Prot-tyrosine_phosphatase-like"/>
</dbReference>
<dbReference type="RefSeq" id="WP_069599817.1">
    <property type="nucleotide sequence ID" value="NZ_CP017150.1"/>
</dbReference>
<dbReference type="InterPro" id="IPR000387">
    <property type="entry name" value="Tyr_Pase_dom"/>
</dbReference>
<dbReference type="KEGG" id="blin:BLSMQ_1313"/>
<organism evidence="2 3">
    <name type="scientific">Brevibacterium aurantiacum</name>
    <dbReference type="NCBI Taxonomy" id="273384"/>
    <lineage>
        <taxon>Bacteria</taxon>
        <taxon>Bacillati</taxon>
        <taxon>Actinomycetota</taxon>
        <taxon>Actinomycetes</taxon>
        <taxon>Micrococcales</taxon>
        <taxon>Brevibacteriaceae</taxon>
        <taxon>Brevibacterium</taxon>
    </lineage>
</organism>
<gene>
    <name evidence="2" type="ORF">BLSMQ_1313</name>
</gene>
<evidence type="ECO:0000313" key="3">
    <source>
        <dbReference type="Proteomes" id="UP000094793"/>
    </source>
</evidence>
<name>A0A1D7W1Y0_BREAU</name>
<proteinExistence type="inferred from homology"/>
<dbReference type="AlphaFoldDB" id="A0A1D7W1Y0"/>
<protein>
    <submittedName>
        <fullName evidence="2">Protein tyrosine phosphatase</fullName>
        <ecNumber evidence="2">3.1.3.48</ecNumber>
    </submittedName>
</protein>
<dbReference type="Gene3D" id="3.90.190.10">
    <property type="entry name" value="Protein tyrosine phosphatase superfamily"/>
    <property type="match status" value="1"/>
</dbReference>
<dbReference type="EC" id="3.1.3.48" evidence="2"/>
<evidence type="ECO:0000256" key="1">
    <source>
        <dbReference type="ARBA" id="ARBA00009580"/>
    </source>
</evidence>
<dbReference type="PROSITE" id="PS00383">
    <property type="entry name" value="TYR_PHOSPHATASE_1"/>
    <property type="match status" value="1"/>
</dbReference>
<dbReference type="PROSITE" id="PS50056">
    <property type="entry name" value="TYR_PHOSPHATASE_2"/>
    <property type="match status" value="1"/>
</dbReference>
<dbReference type="EMBL" id="CP017150">
    <property type="protein sequence ID" value="AOP53023.1"/>
    <property type="molecule type" value="Genomic_DNA"/>
</dbReference>
<dbReference type="InterPro" id="IPR016130">
    <property type="entry name" value="Tyr_Pase_AS"/>
</dbReference>
<dbReference type="PANTHER" id="PTHR31126">
    <property type="entry name" value="TYROSINE-PROTEIN PHOSPHATASE"/>
    <property type="match status" value="1"/>
</dbReference>
<dbReference type="GO" id="GO:0004725">
    <property type="term" value="F:protein tyrosine phosphatase activity"/>
    <property type="evidence" value="ECO:0007669"/>
    <property type="project" value="UniProtKB-EC"/>
</dbReference>
<dbReference type="PANTHER" id="PTHR31126:SF1">
    <property type="entry name" value="TYROSINE SPECIFIC PROTEIN PHOSPHATASES DOMAIN-CONTAINING PROTEIN"/>
    <property type="match status" value="1"/>
</dbReference>
<dbReference type="OrthoDB" id="1188001at2"/>
<sequence length="271" mass="29099">MSLDRIDIEGTFNFRDIGGSPTSAGDTTVATGKVYRADGLAQLTDKSRADLRALGITTVVDLRDVGERSKLPDALDGLGVNHIELPIFDDHFFPAKQLSREEMKKAAEATGMDLSDRSLSKIYDLMIGHFGTRLAMAVDVVAQSCGVAVVFHCSAGKDRTGVVAAFIQILLGVGRHEILEDYAITSQHLSGGFLENIVRNFADAGISGNLAETATAAPPELMAKILDSIEGKYGENGVEAYLLEHGMAPESPEKLRRQLLAPVNREESVQG</sequence>
<dbReference type="SUPFAM" id="SSF52799">
    <property type="entry name" value="(Phosphotyrosine protein) phosphatases II"/>
    <property type="match status" value="1"/>
</dbReference>
<keyword evidence="2" id="KW-0378">Hydrolase</keyword>
<evidence type="ECO:0000313" key="2">
    <source>
        <dbReference type="EMBL" id="AOP53023.1"/>
    </source>
</evidence>
<dbReference type="Proteomes" id="UP000094793">
    <property type="component" value="Chromosome"/>
</dbReference>
<comment type="similarity">
    <text evidence="1">Belongs to the protein-tyrosine phosphatase family.</text>
</comment>
<dbReference type="Pfam" id="PF13350">
    <property type="entry name" value="Y_phosphatase3"/>
    <property type="match status" value="1"/>
</dbReference>
<accession>A0A1D7W1Y0</accession>
<reference evidence="3" key="1">
    <citation type="submission" date="2016-09" db="EMBL/GenBank/DDBJ databases">
        <title>Complete Genome Sequence of Brevibacterium linens SMQ-1335.</title>
        <authorList>
            <person name="de Melo A.G."/>
            <person name="Labrie S.J."/>
            <person name="Dumaresq J."/>
            <person name="Roberts R.J."/>
            <person name="Tremblay D.M."/>
            <person name="Moineau S."/>
        </authorList>
    </citation>
    <scope>NUCLEOTIDE SEQUENCE [LARGE SCALE GENOMIC DNA]</scope>
    <source>
        <strain evidence="3">SMQ-1335</strain>
    </source>
</reference>
<dbReference type="PATRIC" id="fig|1703.10.peg.1347"/>
<dbReference type="eggNOG" id="COG2365">
    <property type="taxonomic scope" value="Bacteria"/>
</dbReference>
<dbReference type="InterPro" id="IPR026893">
    <property type="entry name" value="Tyr/Ser_Pase_IphP-type"/>
</dbReference>